<dbReference type="STRING" id="1745343.A0A2J6PRU2"/>
<dbReference type="InterPro" id="IPR001611">
    <property type="entry name" value="Leu-rich_rpt"/>
</dbReference>
<dbReference type="GO" id="GO:0005737">
    <property type="term" value="C:cytoplasm"/>
    <property type="evidence" value="ECO:0007669"/>
    <property type="project" value="TreeGrafter"/>
</dbReference>
<dbReference type="PANTHER" id="PTHR48051:SF1">
    <property type="entry name" value="RAS SUPPRESSOR PROTEIN 1"/>
    <property type="match status" value="1"/>
</dbReference>
<dbReference type="InterPro" id="IPR032675">
    <property type="entry name" value="LRR_dom_sf"/>
</dbReference>
<feature type="region of interest" description="Disordered" evidence="3">
    <location>
        <begin position="1"/>
        <end position="101"/>
    </location>
</feature>
<dbReference type="InterPro" id="IPR003591">
    <property type="entry name" value="Leu-rich_rpt_typical-subtyp"/>
</dbReference>
<evidence type="ECO:0000313" key="4">
    <source>
        <dbReference type="EMBL" id="PMD16755.1"/>
    </source>
</evidence>
<reference evidence="4 5" key="1">
    <citation type="submission" date="2016-05" db="EMBL/GenBank/DDBJ databases">
        <title>A degradative enzymes factory behind the ericoid mycorrhizal symbiosis.</title>
        <authorList>
            <consortium name="DOE Joint Genome Institute"/>
            <person name="Martino E."/>
            <person name="Morin E."/>
            <person name="Grelet G."/>
            <person name="Kuo A."/>
            <person name="Kohler A."/>
            <person name="Daghino S."/>
            <person name="Barry K."/>
            <person name="Choi C."/>
            <person name="Cichocki N."/>
            <person name="Clum A."/>
            <person name="Copeland A."/>
            <person name="Hainaut M."/>
            <person name="Haridas S."/>
            <person name="Labutti K."/>
            <person name="Lindquist E."/>
            <person name="Lipzen A."/>
            <person name="Khouja H.-R."/>
            <person name="Murat C."/>
            <person name="Ohm R."/>
            <person name="Olson A."/>
            <person name="Spatafora J."/>
            <person name="Veneault-Fourrey C."/>
            <person name="Henrissat B."/>
            <person name="Grigoriev I."/>
            <person name="Martin F."/>
            <person name="Perotto S."/>
        </authorList>
    </citation>
    <scope>NUCLEOTIDE SEQUENCE [LARGE SCALE GENOMIC DNA]</scope>
    <source>
        <strain evidence="4 5">UAMH 7357</strain>
    </source>
</reference>
<evidence type="ECO:0000256" key="2">
    <source>
        <dbReference type="ARBA" id="ARBA00022737"/>
    </source>
</evidence>
<dbReference type="SMART" id="SM00369">
    <property type="entry name" value="LRR_TYP"/>
    <property type="match status" value="2"/>
</dbReference>
<evidence type="ECO:0000256" key="1">
    <source>
        <dbReference type="ARBA" id="ARBA00022614"/>
    </source>
</evidence>
<dbReference type="AlphaFoldDB" id="A0A2J6PRU2"/>
<evidence type="ECO:0008006" key="6">
    <source>
        <dbReference type="Google" id="ProtNLM"/>
    </source>
</evidence>
<dbReference type="SUPFAM" id="SSF52058">
    <property type="entry name" value="L domain-like"/>
    <property type="match status" value="1"/>
</dbReference>
<dbReference type="PROSITE" id="PS51450">
    <property type="entry name" value="LRR"/>
    <property type="match status" value="1"/>
</dbReference>
<gene>
    <name evidence="4" type="ORF">NA56DRAFT_579751</name>
</gene>
<dbReference type="EMBL" id="KZ613503">
    <property type="protein sequence ID" value="PMD16755.1"/>
    <property type="molecule type" value="Genomic_DNA"/>
</dbReference>
<name>A0A2J6PRU2_9HELO</name>
<dbReference type="InterPro" id="IPR050216">
    <property type="entry name" value="LRR_domain-containing"/>
</dbReference>
<dbReference type="PANTHER" id="PTHR48051">
    <property type="match status" value="1"/>
</dbReference>
<evidence type="ECO:0000313" key="5">
    <source>
        <dbReference type="Proteomes" id="UP000235672"/>
    </source>
</evidence>
<dbReference type="OrthoDB" id="1517790at2759"/>
<protein>
    <recommendedName>
        <fullName evidence="6">L domain-like protein</fullName>
    </recommendedName>
</protein>
<evidence type="ECO:0000256" key="3">
    <source>
        <dbReference type="SAM" id="MobiDB-lite"/>
    </source>
</evidence>
<keyword evidence="5" id="KW-1185">Reference proteome</keyword>
<keyword evidence="1" id="KW-0433">Leucine-rich repeat</keyword>
<keyword evidence="2" id="KW-0677">Repeat</keyword>
<dbReference type="Gene3D" id="3.80.10.10">
    <property type="entry name" value="Ribonuclease Inhibitor"/>
    <property type="match status" value="1"/>
</dbReference>
<organism evidence="4 5">
    <name type="scientific">Hyaloscypha hepaticicola</name>
    <dbReference type="NCBI Taxonomy" id="2082293"/>
    <lineage>
        <taxon>Eukaryota</taxon>
        <taxon>Fungi</taxon>
        <taxon>Dikarya</taxon>
        <taxon>Ascomycota</taxon>
        <taxon>Pezizomycotina</taxon>
        <taxon>Leotiomycetes</taxon>
        <taxon>Helotiales</taxon>
        <taxon>Hyaloscyphaceae</taxon>
        <taxon>Hyaloscypha</taxon>
    </lineage>
</organism>
<sequence length="526" mass="59327">MAEDLPLPRLSWDPSRESYSKNLPRKRVRLSSPPISSDPVIFSSDDDPSADNYHSQERRKKRFRGPWYRQRPASDEGSQDSHEHEKKGKRKLERQFDSGVFMGSDGTDMDEFMEEIESGPASLPLRQSRIIQTEKAAPTPEELAQGQIQRCLEDGNESIDLSSRALTTLSNATIRPLATFTRVPPVTEGVFTRLEPKLKIFLASNQLTSLPGELFNLDRLVALSLRGNQLHELPPSIGKLSNLKELNLSQNGLRYLPYEILELFSDTSRLNSLHLHPNLFHEPQFPLSEDDVKEEEKVPYRIGLGNRTRQSPRRGAICAVSPDQHRRSWHTQWKVTYQARTEVRFLDINGTLVKGPSFPVNTLESNSFHNKIAVADVNDSPEPPTSGDSLSRAPSLLEVALAACAKSPQLPFIADFLPEHSPSSLHELLLKAAEKKESGGSKCTICARSFIIPRTEWIEWWEIAKVLENNSTASAASPLRQMENERDVLEKMVPLMRRGCSWMCVPEKLNVPEVEKGRMAVDGRLE</sequence>
<proteinExistence type="predicted"/>
<dbReference type="Proteomes" id="UP000235672">
    <property type="component" value="Unassembled WGS sequence"/>
</dbReference>
<accession>A0A2J6PRU2</accession>